<protein>
    <submittedName>
        <fullName evidence="3">PQQ-dependent catabolism-associated CXXCW motif protein</fullName>
    </submittedName>
</protein>
<dbReference type="InterPro" id="IPR001763">
    <property type="entry name" value="Rhodanese-like_dom"/>
</dbReference>
<feature type="domain" description="Rhodanese" evidence="2">
    <location>
        <begin position="83"/>
        <end position="173"/>
    </location>
</feature>
<evidence type="ECO:0000313" key="4">
    <source>
        <dbReference type="Proteomes" id="UP000253977"/>
    </source>
</evidence>
<dbReference type="AlphaFoldDB" id="A0A369TFQ2"/>
<organism evidence="3 4">
    <name type="scientific">Thalassococcus profundi</name>
    <dbReference type="NCBI Taxonomy" id="2282382"/>
    <lineage>
        <taxon>Bacteria</taxon>
        <taxon>Pseudomonadati</taxon>
        <taxon>Pseudomonadota</taxon>
        <taxon>Alphaproteobacteria</taxon>
        <taxon>Rhodobacterales</taxon>
        <taxon>Roseobacteraceae</taxon>
        <taxon>Thalassococcus</taxon>
    </lineage>
</organism>
<dbReference type="Gene3D" id="3.40.250.10">
    <property type="entry name" value="Rhodanese-like domain"/>
    <property type="match status" value="1"/>
</dbReference>
<evidence type="ECO:0000313" key="3">
    <source>
        <dbReference type="EMBL" id="RDD64080.1"/>
    </source>
</evidence>
<dbReference type="SUPFAM" id="SSF52821">
    <property type="entry name" value="Rhodanese/Cell cycle control phosphatase"/>
    <property type="match status" value="1"/>
</dbReference>
<sequence>MKRALAAAVLVTLLPVCAAAVDEPADYRMDDYRAPVPDTLSGGTVVTTEEAFDLWEKGEVAFVDVLPQPPKPKGLPEGTIWREKKRHSIPGSIWLPNVGYGAIADVTDGYFRDGLAKVTEGDPDHPVLFFCLQDCWMSWNAAKRAIEDYGYTRVYWYPDGTDGWAFFDYPTEVIPREPEPE</sequence>
<dbReference type="NCBIfam" id="TIGR03865">
    <property type="entry name" value="PQQ_CXXCW"/>
    <property type="match status" value="1"/>
</dbReference>
<dbReference type="CDD" id="cd00158">
    <property type="entry name" value="RHOD"/>
    <property type="match status" value="1"/>
</dbReference>
<proteinExistence type="predicted"/>
<keyword evidence="1" id="KW-0732">Signal</keyword>
<reference evidence="3 4" key="1">
    <citation type="submission" date="2018-07" db="EMBL/GenBank/DDBJ databases">
        <title>Thalassococcus profundi sp. nov., a marine bacterium isolated from deep seawater of Okinawa Trough.</title>
        <authorList>
            <person name="Yu M."/>
        </authorList>
    </citation>
    <scope>NUCLEOTIDE SEQUENCE [LARGE SCALE GENOMIC DNA]</scope>
    <source>
        <strain evidence="3 4">WRAS1</strain>
    </source>
</reference>
<dbReference type="Proteomes" id="UP000253977">
    <property type="component" value="Unassembled WGS sequence"/>
</dbReference>
<dbReference type="RefSeq" id="WP_114513024.1">
    <property type="nucleotide sequence ID" value="NZ_QPMK01000031.1"/>
</dbReference>
<evidence type="ECO:0000256" key="1">
    <source>
        <dbReference type="SAM" id="SignalP"/>
    </source>
</evidence>
<comment type="caution">
    <text evidence="3">The sequence shown here is derived from an EMBL/GenBank/DDBJ whole genome shotgun (WGS) entry which is preliminary data.</text>
</comment>
<dbReference type="InterPro" id="IPR022376">
    <property type="entry name" value="PQQ_CXXCW"/>
</dbReference>
<accession>A0A369TFQ2</accession>
<dbReference type="PROSITE" id="PS50206">
    <property type="entry name" value="RHODANESE_3"/>
    <property type="match status" value="1"/>
</dbReference>
<gene>
    <name evidence="3" type="ORF">DU478_22105</name>
</gene>
<dbReference type="InterPro" id="IPR036873">
    <property type="entry name" value="Rhodanese-like_dom_sf"/>
</dbReference>
<feature type="signal peptide" evidence="1">
    <location>
        <begin position="1"/>
        <end position="18"/>
    </location>
</feature>
<evidence type="ECO:0000259" key="2">
    <source>
        <dbReference type="PROSITE" id="PS50206"/>
    </source>
</evidence>
<name>A0A369TFQ2_9RHOB</name>
<keyword evidence="4" id="KW-1185">Reference proteome</keyword>
<dbReference type="Pfam" id="PF00581">
    <property type="entry name" value="Rhodanese"/>
    <property type="match status" value="1"/>
</dbReference>
<dbReference type="OrthoDB" id="176845at2"/>
<dbReference type="EMBL" id="QPMK01000031">
    <property type="protein sequence ID" value="RDD64080.1"/>
    <property type="molecule type" value="Genomic_DNA"/>
</dbReference>
<feature type="chain" id="PRO_5017058366" evidence="1">
    <location>
        <begin position="19"/>
        <end position="181"/>
    </location>
</feature>